<feature type="transmembrane region" description="Helical" evidence="13">
    <location>
        <begin position="386"/>
        <end position="407"/>
    </location>
</feature>
<evidence type="ECO:0000256" key="12">
    <source>
        <dbReference type="SAM" id="Coils"/>
    </source>
</evidence>
<feature type="transmembrane region" description="Helical" evidence="13">
    <location>
        <begin position="241"/>
        <end position="261"/>
    </location>
</feature>
<dbReference type="Gene3D" id="6.10.140.1330">
    <property type="match status" value="1"/>
</dbReference>
<evidence type="ECO:0000256" key="8">
    <source>
        <dbReference type="ARBA" id="ARBA00023053"/>
    </source>
</evidence>
<dbReference type="PATRIC" id="fig|1666911.3.peg.5191"/>
<dbReference type="STRING" id="1666911.HLUCCA11_06310"/>
<keyword evidence="7 13" id="KW-1133">Transmembrane helix</keyword>
<comment type="subcellular location">
    <subcellularLocation>
        <location evidence="1">Cell membrane</location>
        <topology evidence="1">Multi-pass membrane protein</topology>
    </subcellularLocation>
</comment>
<evidence type="ECO:0000313" key="15">
    <source>
        <dbReference type="EMBL" id="KPQ36473.1"/>
    </source>
</evidence>
<keyword evidence="4" id="KW-0050">Antiport</keyword>
<proteinExistence type="inferred from homology"/>
<dbReference type="PRINTS" id="PR01084">
    <property type="entry name" value="NAHEXCHNGR"/>
</dbReference>
<feature type="transmembrane region" description="Helical" evidence="13">
    <location>
        <begin position="455"/>
        <end position="473"/>
    </location>
</feature>
<feature type="transmembrane region" description="Helical" evidence="13">
    <location>
        <begin position="273"/>
        <end position="295"/>
    </location>
</feature>
<dbReference type="PANTHER" id="PTHR10110:SF195">
    <property type="entry name" value="NA(+)_H(+) ANTIPORTER NHAS2"/>
    <property type="match status" value="1"/>
</dbReference>
<sequence length="594" mass="64475">MLTHCFNRPKPSERQGDSNAISHYAALLEYFFLSISIPLPATALISSFVTPFVLPFEPSVGPIGLLQWLGAVIVSPVVEGSAIENPTIEANLRQFLLVLSVSLGVATLSRVFSILRNIPYTLLLLLVGLGLAVVDVRLVNLSPELILFIFLPPLLFEAAWNIQWSRLKSDIVPILLYAVLGVVICIAGLVFGLQQIAGASLATALLVGASLSATDPVSVTALFRELGVDKRLTTLMEGESLFNDGVAVVAFNLLLGIALGIEQFDASLTVARFGLFVGLGISLGGLIGFGISFLTQRFDIPLVEQSLTLVSAYGTYIVAEELGGSGVIAVVTTGMILGNFGSRIGMNPRTRLVVSEFWEFLAFFVNSIVFLLIGDQVRFQALIENANTIFIAIAIMITARAVSVFGLGAVSNFTTHGENISLPGQTVLWWGGLRGSVSVALALSVPESLAQREEVIAVVFGVMLFTLLVQGLTTQPLLSWLNLLGDQPTRQRHTQLIAHRVALNRVLDRLKELIERQEVDAEFARYQIALVEGQLDEIKEDLLKLQRSNPEVLEYAAEQVRDELLAIESDTYAEFIRAGQLKDELAPLLQDVLP</sequence>
<dbReference type="GO" id="GO:0015385">
    <property type="term" value="F:sodium:proton antiporter activity"/>
    <property type="evidence" value="ECO:0007669"/>
    <property type="project" value="InterPro"/>
</dbReference>
<accession>A0A0P7YYR3</accession>
<dbReference type="GO" id="GO:0098719">
    <property type="term" value="P:sodium ion import across plasma membrane"/>
    <property type="evidence" value="ECO:0007669"/>
    <property type="project" value="TreeGrafter"/>
</dbReference>
<dbReference type="AlphaFoldDB" id="A0A0P7YYR3"/>
<feature type="transmembrane region" description="Helical" evidence="13">
    <location>
        <begin position="357"/>
        <end position="374"/>
    </location>
</feature>
<feature type="transmembrane region" description="Helical" evidence="13">
    <location>
        <begin position="145"/>
        <end position="162"/>
    </location>
</feature>
<dbReference type="GO" id="GO:0051453">
    <property type="term" value="P:regulation of intracellular pH"/>
    <property type="evidence" value="ECO:0007669"/>
    <property type="project" value="TreeGrafter"/>
</dbReference>
<dbReference type="InterPro" id="IPR006153">
    <property type="entry name" value="Cation/H_exchanger_TM"/>
</dbReference>
<evidence type="ECO:0000259" key="14">
    <source>
        <dbReference type="Pfam" id="PF00999"/>
    </source>
</evidence>
<comment type="similarity">
    <text evidence="2">Belongs to the monovalent cation:proton antiporter 1 (CPA1) transporter (TC 2.A.36) family.</text>
</comment>
<keyword evidence="8" id="KW-0915">Sodium</keyword>
<dbReference type="PANTHER" id="PTHR10110">
    <property type="entry name" value="SODIUM/HYDROGEN EXCHANGER"/>
    <property type="match status" value="1"/>
</dbReference>
<feature type="transmembrane region" description="Helical" evidence="13">
    <location>
        <begin position="95"/>
        <end position="112"/>
    </location>
</feature>
<keyword evidence="5" id="KW-1003">Cell membrane</keyword>
<name>A0A0P7YYR3_9CYAN</name>
<evidence type="ECO:0000313" key="16">
    <source>
        <dbReference type="Proteomes" id="UP000050465"/>
    </source>
</evidence>
<feature type="coiled-coil region" evidence="12">
    <location>
        <begin position="500"/>
        <end position="548"/>
    </location>
</feature>
<keyword evidence="9" id="KW-0406">Ion transport</keyword>
<feature type="transmembrane region" description="Helical" evidence="13">
    <location>
        <begin position="21"/>
        <end position="45"/>
    </location>
</feature>
<feature type="transmembrane region" description="Helical" evidence="13">
    <location>
        <begin position="65"/>
        <end position="83"/>
    </location>
</feature>
<evidence type="ECO:0000256" key="3">
    <source>
        <dbReference type="ARBA" id="ARBA00022448"/>
    </source>
</evidence>
<keyword evidence="3" id="KW-0813">Transport</keyword>
<keyword evidence="10 13" id="KW-0472">Membrane</keyword>
<feature type="transmembrane region" description="Helical" evidence="13">
    <location>
        <begin position="118"/>
        <end position="138"/>
    </location>
</feature>
<dbReference type="InterPro" id="IPR018422">
    <property type="entry name" value="Cation/H_exchanger_CPA1"/>
</dbReference>
<protein>
    <submittedName>
        <fullName evidence="15">Monovalent cation:H+ antiporter, CPA1 family</fullName>
    </submittedName>
</protein>
<dbReference type="EMBL" id="LJZR01000006">
    <property type="protein sequence ID" value="KPQ36473.1"/>
    <property type="molecule type" value="Genomic_DNA"/>
</dbReference>
<evidence type="ECO:0000256" key="5">
    <source>
        <dbReference type="ARBA" id="ARBA00022475"/>
    </source>
</evidence>
<evidence type="ECO:0000256" key="7">
    <source>
        <dbReference type="ARBA" id="ARBA00022989"/>
    </source>
</evidence>
<gene>
    <name evidence="15" type="ORF">HLUCCA11_06310</name>
</gene>
<feature type="domain" description="Cation/H+ exchanger transmembrane" evidence="14">
    <location>
        <begin position="106"/>
        <end position="480"/>
    </location>
</feature>
<evidence type="ECO:0000256" key="9">
    <source>
        <dbReference type="ARBA" id="ARBA00023065"/>
    </source>
</evidence>
<evidence type="ECO:0000256" key="10">
    <source>
        <dbReference type="ARBA" id="ARBA00023136"/>
    </source>
</evidence>
<keyword evidence="6 13" id="KW-0812">Transmembrane</keyword>
<organism evidence="15 16">
    <name type="scientific">Phormidesmis priestleyi Ana</name>
    <dbReference type="NCBI Taxonomy" id="1666911"/>
    <lineage>
        <taxon>Bacteria</taxon>
        <taxon>Bacillati</taxon>
        <taxon>Cyanobacteriota</taxon>
        <taxon>Cyanophyceae</taxon>
        <taxon>Leptolyngbyales</taxon>
        <taxon>Leptolyngbyaceae</taxon>
        <taxon>Phormidesmis</taxon>
    </lineage>
</organism>
<reference evidence="15 16" key="1">
    <citation type="submission" date="2015-09" db="EMBL/GenBank/DDBJ databases">
        <title>Identification and resolution of microdiversity through metagenomic sequencing of parallel consortia.</title>
        <authorList>
            <person name="Nelson W.C."/>
            <person name="Romine M.F."/>
            <person name="Lindemann S.R."/>
        </authorList>
    </citation>
    <scope>NUCLEOTIDE SEQUENCE [LARGE SCALE GENOMIC DNA]</scope>
    <source>
        <strain evidence="15">Ana</strain>
    </source>
</reference>
<dbReference type="GO" id="GO:0015386">
    <property type="term" value="F:potassium:proton antiporter activity"/>
    <property type="evidence" value="ECO:0007669"/>
    <property type="project" value="TreeGrafter"/>
</dbReference>
<comment type="caution">
    <text evidence="15">The sequence shown here is derived from an EMBL/GenBank/DDBJ whole genome shotgun (WGS) entry which is preliminary data.</text>
</comment>
<keyword evidence="12" id="KW-0175">Coiled coil</keyword>
<evidence type="ECO:0000256" key="2">
    <source>
        <dbReference type="ARBA" id="ARBA00007367"/>
    </source>
</evidence>
<feature type="transmembrane region" description="Helical" evidence="13">
    <location>
        <begin position="174"/>
        <end position="193"/>
    </location>
</feature>
<evidence type="ECO:0000256" key="11">
    <source>
        <dbReference type="ARBA" id="ARBA00023201"/>
    </source>
</evidence>
<keyword evidence="11" id="KW-0739">Sodium transport</keyword>
<dbReference type="GO" id="GO:0005886">
    <property type="term" value="C:plasma membrane"/>
    <property type="evidence" value="ECO:0007669"/>
    <property type="project" value="UniProtKB-SubCell"/>
</dbReference>
<dbReference type="Proteomes" id="UP000050465">
    <property type="component" value="Unassembled WGS sequence"/>
</dbReference>
<evidence type="ECO:0000256" key="1">
    <source>
        <dbReference type="ARBA" id="ARBA00004651"/>
    </source>
</evidence>
<evidence type="ECO:0000256" key="13">
    <source>
        <dbReference type="SAM" id="Phobius"/>
    </source>
</evidence>
<evidence type="ECO:0000256" key="4">
    <source>
        <dbReference type="ARBA" id="ARBA00022449"/>
    </source>
</evidence>
<dbReference type="InterPro" id="IPR004709">
    <property type="entry name" value="NaH_exchanger"/>
</dbReference>
<dbReference type="Pfam" id="PF00999">
    <property type="entry name" value="Na_H_Exchanger"/>
    <property type="match status" value="1"/>
</dbReference>
<feature type="transmembrane region" description="Helical" evidence="13">
    <location>
        <begin position="316"/>
        <end position="337"/>
    </location>
</feature>
<evidence type="ECO:0000256" key="6">
    <source>
        <dbReference type="ARBA" id="ARBA00022692"/>
    </source>
</evidence>